<gene>
    <name evidence="3" type="ORF">JK363_10175</name>
</gene>
<evidence type="ECO:0000313" key="4">
    <source>
        <dbReference type="Proteomes" id="UP000634229"/>
    </source>
</evidence>
<comment type="caution">
    <text evidence="3">The sequence shown here is derived from an EMBL/GenBank/DDBJ whole genome shotgun (WGS) entry which is preliminary data.</text>
</comment>
<accession>A0ABS1NAC3</accession>
<keyword evidence="2" id="KW-0472">Membrane</keyword>
<protein>
    <submittedName>
        <fullName evidence="3">Septum formation initiator family protein</fullName>
    </submittedName>
</protein>
<feature type="compositionally biased region" description="Low complexity" evidence="1">
    <location>
        <begin position="143"/>
        <end position="167"/>
    </location>
</feature>
<dbReference type="InterPro" id="IPR007060">
    <property type="entry name" value="FtsL/DivIC"/>
</dbReference>
<keyword evidence="2" id="KW-0812">Transmembrane</keyword>
<evidence type="ECO:0000256" key="2">
    <source>
        <dbReference type="SAM" id="Phobius"/>
    </source>
</evidence>
<dbReference type="Pfam" id="PF04977">
    <property type="entry name" value="DivIC"/>
    <property type="match status" value="1"/>
</dbReference>
<proteinExistence type="predicted"/>
<dbReference type="Proteomes" id="UP000634229">
    <property type="component" value="Unassembled WGS sequence"/>
</dbReference>
<sequence>MPGATTARRAPFVLLVVVLLGSGLIGLLVLNSSLNQGSFELSRLEKQTDELTDDRQALEQDVDRLSAPGALERRARELGMVPGGSPAFLKPDGTVRGVPAPATAQPAPLGTTGVWVPPQLAPTPAPAPVIPTPATPATPATPSPSAAASTTASATPSASANSTPAPQ</sequence>
<keyword evidence="4" id="KW-1185">Reference proteome</keyword>
<dbReference type="RefSeq" id="WP_201874087.1">
    <property type="nucleotide sequence ID" value="NZ_JAERRF010000005.1"/>
</dbReference>
<evidence type="ECO:0000256" key="1">
    <source>
        <dbReference type="SAM" id="MobiDB-lite"/>
    </source>
</evidence>
<name>A0ABS1NAC3_9ACTN</name>
<feature type="compositionally biased region" description="Pro residues" evidence="1">
    <location>
        <begin position="119"/>
        <end position="142"/>
    </location>
</feature>
<reference evidence="3 4" key="1">
    <citation type="submission" date="2021-01" db="EMBL/GenBank/DDBJ databases">
        <title>WGS of actinomycetes isolated from Thailand.</title>
        <authorList>
            <person name="Thawai C."/>
        </authorList>
    </citation>
    <scope>NUCLEOTIDE SEQUENCE [LARGE SCALE GENOMIC DNA]</scope>
    <source>
        <strain evidence="3 4">CA1R205</strain>
    </source>
</reference>
<feature type="transmembrane region" description="Helical" evidence="2">
    <location>
        <begin position="12"/>
        <end position="30"/>
    </location>
</feature>
<organism evidence="3 4">
    <name type="scientific">Streptomyces coffeae</name>
    <dbReference type="NCBI Taxonomy" id="621382"/>
    <lineage>
        <taxon>Bacteria</taxon>
        <taxon>Bacillati</taxon>
        <taxon>Actinomycetota</taxon>
        <taxon>Actinomycetes</taxon>
        <taxon>Kitasatosporales</taxon>
        <taxon>Streptomycetaceae</taxon>
        <taxon>Streptomyces</taxon>
    </lineage>
</organism>
<keyword evidence="2" id="KW-1133">Transmembrane helix</keyword>
<feature type="region of interest" description="Disordered" evidence="1">
    <location>
        <begin position="75"/>
        <end position="167"/>
    </location>
</feature>
<dbReference type="EMBL" id="JAERRF010000005">
    <property type="protein sequence ID" value="MBL1097032.1"/>
    <property type="molecule type" value="Genomic_DNA"/>
</dbReference>
<evidence type="ECO:0000313" key="3">
    <source>
        <dbReference type="EMBL" id="MBL1097032.1"/>
    </source>
</evidence>